<keyword evidence="7" id="KW-1185">Reference proteome</keyword>
<organism evidence="6 7">
    <name type="scientific">Plakobranchus ocellatus</name>
    <dbReference type="NCBI Taxonomy" id="259542"/>
    <lineage>
        <taxon>Eukaryota</taxon>
        <taxon>Metazoa</taxon>
        <taxon>Spiralia</taxon>
        <taxon>Lophotrochozoa</taxon>
        <taxon>Mollusca</taxon>
        <taxon>Gastropoda</taxon>
        <taxon>Heterobranchia</taxon>
        <taxon>Euthyneura</taxon>
        <taxon>Panpulmonata</taxon>
        <taxon>Sacoglossa</taxon>
        <taxon>Placobranchoidea</taxon>
        <taxon>Plakobranchidae</taxon>
        <taxon>Plakobranchus</taxon>
    </lineage>
</organism>
<gene>
    <name evidence="6" type="ORF">PoB_004934800</name>
</gene>
<proteinExistence type="predicted"/>
<dbReference type="AlphaFoldDB" id="A0AAV4BVL0"/>
<feature type="domain" description="C-type lectin" evidence="5">
    <location>
        <begin position="1"/>
        <end position="99"/>
    </location>
</feature>
<dbReference type="EMBL" id="BLXT01005456">
    <property type="protein sequence ID" value="GFO22843.1"/>
    <property type="molecule type" value="Genomic_DNA"/>
</dbReference>
<comment type="subcellular location">
    <subcellularLocation>
        <location evidence="1">Secreted</location>
    </subcellularLocation>
</comment>
<evidence type="ECO:0000313" key="6">
    <source>
        <dbReference type="EMBL" id="GFO22843.1"/>
    </source>
</evidence>
<dbReference type="Pfam" id="PF00059">
    <property type="entry name" value="Lectin_C"/>
    <property type="match status" value="1"/>
</dbReference>
<evidence type="ECO:0000256" key="2">
    <source>
        <dbReference type="ARBA" id="ARBA00022525"/>
    </source>
</evidence>
<dbReference type="Proteomes" id="UP000735302">
    <property type="component" value="Unassembled WGS sequence"/>
</dbReference>
<dbReference type="SUPFAM" id="SSF56436">
    <property type="entry name" value="C-type lectin-like"/>
    <property type="match status" value="1"/>
</dbReference>
<evidence type="ECO:0000256" key="3">
    <source>
        <dbReference type="ARBA" id="ARBA00022729"/>
    </source>
</evidence>
<protein>
    <submittedName>
        <fullName evidence="6">Collectin-11</fullName>
    </submittedName>
</protein>
<dbReference type="InterPro" id="IPR016187">
    <property type="entry name" value="CTDL_fold"/>
</dbReference>
<accession>A0AAV4BVL0</accession>
<keyword evidence="3" id="KW-0732">Signal</keyword>
<name>A0AAV4BVL0_9GAST</name>
<dbReference type="InterPro" id="IPR001304">
    <property type="entry name" value="C-type_lectin-like"/>
</dbReference>
<dbReference type="PROSITE" id="PS50041">
    <property type="entry name" value="C_TYPE_LECTIN_2"/>
    <property type="match status" value="1"/>
</dbReference>
<reference evidence="6 7" key="1">
    <citation type="journal article" date="2021" name="Elife">
        <title>Chloroplast acquisition without the gene transfer in kleptoplastic sea slugs, Plakobranchus ocellatus.</title>
        <authorList>
            <person name="Maeda T."/>
            <person name="Takahashi S."/>
            <person name="Yoshida T."/>
            <person name="Shimamura S."/>
            <person name="Takaki Y."/>
            <person name="Nagai Y."/>
            <person name="Toyoda A."/>
            <person name="Suzuki Y."/>
            <person name="Arimoto A."/>
            <person name="Ishii H."/>
            <person name="Satoh N."/>
            <person name="Nishiyama T."/>
            <person name="Hasebe M."/>
            <person name="Maruyama T."/>
            <person name="Minagawa J."/>
            <person name="Obokata J."/>
            <person name="Shigenobu S."/>
        </authorList>
    </citation>
    <scope>NUCLEOTIDE SEQUENCE [LARGE SCALE GENOMIC DNA]</scope>
</reference>
<dbReference type="PANTHER" id="PTHR22799:SF1">
    <property type="entry name" value="C-TYPE LECTIN DOMAIN FAMILY 11 MEMBER A"/>
    <property type="match status" value="1"/>
</dbReference>
<dbReference type="Gene3D" id="3.10.100.10">
    <property type="entry name" value="Mannose-Binding Protein A, subunit A"/>
    <property type="match status" value="1"/>
</dbReference>
<comment type="caution">
    <text evidence="6">The sequence shown here is derived from an EMBL/GenBank/DDBJ whole genome shotgun (WGS) entry which is preliminary data.</text>
</comment>
<sequence>MNDRCKQLGGYLAQTDDREEHDFLEFFSKYVRGSGPYFIGLNDVEREGFFRTYNDNKPAVYHKFRWFQPDSWWNEDCVTMGLNGLNDLRCGKRGKYICEVPNV</sequence>
<dbReference type="CDD" id="cd00037">
    <property type="entry name" value="CLECT"/>
    <property type="match status" value="1"/>
</dbReference>
<keyword evidence="4" id="KW-0430">Lectin</keyword>
<evidence type="ECO:0000256" key="1">
    <source>
        <dbReference type="ARBA" id="ARBA00004613"/>
    </source>
</evidence>
<evidence type="ECO:0000313" key="7">
    <source>
        <dbReference type="Proteomes" id="UP000735302"/>
    </source>
</evidence>
<evidence type="ECO:0000256" key="4">
    <source>
        <dbReference type="ARBA" id="ARBA00022734"/>
    </source>
</evidence>
<dbReference type="GO" id="GO:0030246">
    <property type="term" value="F:carbohydrate binding"/>
    <property type="evidence" value="ECO:0007669"/>
    <property type="project" value="UniProtKB-KW"/>
</dbReference>
<dbReference type="InterPro" id="IPR051663">
    <property type="entry name" value="CLec_Tetranectin-domain"/>
</dbReference>
<dbReference type="PANTHER" id="PTHR22799">
    <property type="entry name" value="TETRANECTIN-RELATED"/>
    <property type="match status" value="1"/>
</dbReference>
<evidence type="ECO:0000259" key="5">
    <source>
        <dbReference type="PROSITE" id="PS50041"/>
    </source>
</evidence>
<keyword evidence="2" id="KW-0964">Secreted</keyword>
<dbReference type="InterPro" id="IPR016186">
    <property type="entry name" value="C-type_lectin-like/link_sf"/>
</dbReference>
<dbReference type="GO" id="GO:0005615">
    <property type="term" value="C:extracellular space"/>
    <property type="evidence" value="ECO:0007669"/>
    <property type="project" value="TreeGrafter"/>
</dbReference>
<dbReference type="GO" id="GO:0008083">
    <property type="term" value="F:growth factor activity"/>
    <property type="evidence" value="ECO:0007669"/>
    <property type="project" value="TreeGrafter"/>
</dbReference>